<dbReference type="AlphaFoldDB" id="A0A507DUR7"/>
<gene>
    <name evidence="6" type="ORF">PhCBS80983_g05271</name>
</gene>
<organism evidence="6 7">
    <name type="scientific">Powellomyces hirtus</name>
    <dbReference type="NCBI Taxonomy" id="109895"/>
    <lineage>
        <taxon>Eukaryota</taxon>
        <taxon>Fungi</taxon>
        <taxon>Fungi incertae sedis</taxon>
        <taxon>Chytridiomycota</taxon>
        <taxon>Chytridiomycota incertae sedis</taxon>
        <taxon>Chytridiomycetes</taxon>
        <taxon>Spizellomycetales</taxon>
        <taxon>Powellomycetaceae</taxon>
        <taxon>Powellomyces</taxon>
    </lineage>
</organism>
<reference evidence="6 7" key="1">
    <citation type="journal article" date="2019" name="Sci. Rep.">
        <title>Comparative genomics of chytrid fungi reveal insights into the obligate biotrophic and pathogenic lifestyle of Synchytrium endobioticum.</title>
        <authorList>
            <person name="van de Vossenberg B.T.L.H."/>
            <person name="Warris S."/>
            <person name="Nguyen H.D.T."/>
            <person name="van Gent-Pelzer M.P.E."/>
            <person name="Joly D.L."/>
            <person name="van de Geest H.C."/>
            <person name="Bonants P.J.M."/>
            <person name="Smith D.S."/>
            <person name="Levesque C.A."/>
            <person name="van der Lee T.A.J."/>
        </authorList>
    </citation>
    <scope>NUCLEOTIDE SEQUENCE [LARGE SCALE GENOMIC DNA]</scope>
    <source>
        <strain evidence="6 7">CBS 809.83</strain>
    </source>
</reference>
<protein>
    <recommendedName>
        <fullName evidence="8">DUF423 domain-containing protein</fullName>
    </recommendedName>
</protein>
<dbReference type="GO" id="GO:0016020">
    <property type="term" value="C:membrane"/>
    <property type="evidence" value="ECO:0007669"/>
    <property type="project" value="UniProtKB-SubCell"/>
</dbReference>
<dbReference type="EMBL" id="QEAQ01000107">
    <property type="protein sequence ID" value="TPX55494.1"/>
    <property type="molecule type" value="Genomic_DNA"/>
</dbReference>
<name>A0A507DUR7_9FUNG</name>
<accession>A0A507DUR7</accession>
<feature type="transmembrane region" description="Helical" evidence="5">
    <location>
        <begin position="55"/>
        <end position="74"/>
    </location>
</feature>
<comment type="caution">
    <text evidence="6">The sequence shown here is derived from an EMBL/GenBank/DDBJ whole genome shotgun (WGS) entry which is preliminary data.</text>
</comment>
<keyword evidence="7" id="KW-1185">Reference proteome</keyword>
<dbReference type="Proteomes" id="UP000318582">
    <property type="component" value="Unassembled WGS sequence"/>
</dbReference>
<evidence type="ECO:0000256" key="1">
    <source>
        <dbReference type="ARBA" id="ARBA00004141"/>
    </source>
</evidence>
<evidence type="ECO:0008006" key="8">
    <source>
        <dbReference type="Google" id="ProtNLM"/>
    </source>
</evidence>
<keyword evidence="3 5" id="KW-1133">Transmembrane helix</keyword>
<keyword evidence="4 5" id="KW-0472">Membrane</keyword>
<evidence type="ECO:0000256" key="2">
    <source>
        <dbReference type="ARBA" id="ARBA00022692"/>
    </source>
</evidence>
<proteinExistence type="predicted"/>
<sequence length="139" mass="14845">MTDAITGPTSPSLLRLLASLSGFSAVALGAFGAHALTPRLSHLPLVESTKLLSNWRTAATYHLIHSLALLYVSDRAEMRTAGKTDLAGYLFAVGNVLFSGSIYALVLDQRRSLPRKVLGPATPVGGLCYLAGWIALYWC</sequence>
<dbReference type="InterPro" id="IPR006696">
    <property type="entry name" value="DUF423"/>
</dbReference>
<evidence type="ECO:0000256" key="5">
    <source>
        <dbReference type="SAM" id="Phobius"/>
    </source>
</evidence>
<feature type="transmembrane region" description="Helical" evidence="5">
    <location>
        <begin position="118"/>
        <end position="138"/>
    </location>
</feature>
<dbReference type="Pfam" id="PF04241">
    <property type="entry name" value="DUF423"/>
    <property type="match status" value="1"/>
</dbReference>
<evidence type="ECO:0000256" key="3">
    <source>
        <dbReference type="ARBA" id="ARBA00022989"/>
    </source>
</evidence>
<evidence type="ECO:0000313" key="6">
    <source>
        <dbReference type="EMBL" id="TPX55494.1"/>
    </source>
</evidence>
<evidence type="ECO:0000313" key="7">
    <source>
        <dbReference type="Proteomes" id="UP000318582"/>
    </source>
</evidence>
<evidence type="ECO:0000256" key="4">
    <source>
        <dbReference type="ARBA" id="ARBA00023136"/>
    </source>
</evidence>
<comment type="subcellular location">
    <subcellularLocation>
        <location evidence="1">Membrane</location>
        <topology evidence="1">Multi-pass membrane protein</topology>
    </subcellularLocation>
</comment>
<dbReference type="PANTHER" id="PTHR43461">
    <property type="entry name" value="TRANSMEMBRANE PROTEIN 256"/>
    <property type="match status" value="1"/>
</dbReference>
<feature type="transmembrane region" description="Helical" evidence="5">
    <location>
        <begin position="86"/>
        <end position="106"/>
    </location>
</feature>
<keyword evidence="2 5" id="KW-0812">Transmembrane</keyword>
<dbReference type="PANTHER" id="PTHR43461:SF1">
    <property type="entry name" value="TRANSMEMBRANE PROTEIN 256"/>
    <property type="match status" value="1"/>
</dbReference>
<feature type="transmembrane region" description="Helical" evidence="5">
    <location>
        <begin position="12"/>
        <end position="35"/>
    </location>
</feature>